<evidence type="ECO:0000256" key="2">
    <source>
        <dbReference type="ARBA" id="ARBA00008445"/>
    </source>
</evidence>
<dbReference type="Pfam" id="PF03840">
    <property type="entry name" value="SecG"/>
    <property type="match status" value="1"/>
</dbReference>
<evidence type="ECO:0000256" key="8">
    <source>
        <dbReference type="ARBA" id="ARBA00023136"/>
    </source>
</evidence>
<keyword evidence="3 9" id="KW-0813">Transport</keyword>
<sequence>MNIIEIIQVVLAALLIIAILFQQRGTGLSGTFGGESSTYSTRRGMEKILFSGTIVVAILFFGISVVKLLL</sequence>
<evidence type="ECO:0000313" key="11">
    <source>
        <dbReference type="Proteomes" id="UP000179047"/>
    </source>
</evidence>
<gene>
    <name evidence="10" type="ORF">A3A33_03490</name>
</gene>
<dbReference type="Proteomes" id="UP000179047">
    <property type="component" value="Unassembled WGS sequence"/>
</dbReference>
<dbReference type="InterPro" id="IPR004692">
    <property type="entry name" value="SecG"/>
</dbReference>
<evidence type="ECO:0000256" key="4">
    <source>
        <dbReference type="ARBA" id="ARBA00022692"/>
    </source>
</evidence>
<dbReference type="NCBIfam" id="TIGR00810">
    <property type="entry name" value="secG"/>
    <property type="match status" value="1"/>
</dbReference>
<dbReference type="AlphaFoldDB" id="A0A1F8GVY3"/>
<feature type="transmembrane region" description="Helical" evidence="9">
    <location>
        <begin position="48"/>
        <end position="69"/>
    </location>
</feature>
<comment type="function">
    <text evidence="9">Involved in protein export. Participates in an early event of protein translocation.</text>
</comment>
<comment type="subcellular location">
    <subcellularLocation>
        <location evidence="9">Cell membrane</location>
        <topology evidence="9">Multi-pass membrane protein</topology>
    </subcellularLocation>
    <subcellularLocation>
        <location evidence="1">Membrane</location>
        <topology evidence="1">Multi-pass membrane protein</topology>
    </subcellularLocation>
</comment>
<evidence type="ECO:0000256" key="1">
    <source>
        <dbReference type="ARBA" id="ARBA00004141"/>
    </source>
</evidence>
<dbReference type="STRING" id="1802701.A3A33_03490"/>
<dbReference type="EMBL" id="MGKP01000012">
    <property type="protein sequence ID" value="OGN28816.1"/>
    <property type="molecule type" value="Genomic_DNA"/>
</dbReference>
<keyword evidence="8 9" id="KW-0472">Membrane</keyword>
<organism evidence="10 11">
    <name type="scientific">Candidatus Yanofskybacteria bacterium RIFCSPLOWO2_01_FULL_49_25</name>
    <dbReference type="NCBI Taxonomy" id="1802701"/>
    <lineage>
        <taxon>Bacteria</taxon>
        <taxon>Candidatus Yanofskyibacteriota</taxon>
    </lineage>
</organism>
<keyword evidence="5 9" id="KW-0653">Protein transport</keyword>
<evidence type="ECO:0000256" key="5">
    <source>
        <dbReference type="ARBA" id="ARBA00022927"/>
    </source>
</evidence>
<name>A0A1F8GVY3_9BACT</name>
<evidence type="ECO:0000256" key="6">
    <source>
        <dbReference type="ARBA" id="ARBA00022989"/>
    </source>
</evidence>
<evidence type="ECO:0000256" key="9">
    <source>
        <dbReference type="RuleBase" id="RU365087"/>
    </source>
</evidence>
<keyword evidence="4 9" id="KW-0812">Transmembrane</keyword>
<comment type="similarity">
    <text evidence="2 9">Belongs to the SecG family.</text>
</comment>
<reference evidence="10 11" key="1">
    <citation type="journal article" date="2016" name="Nat. Commun.">
        <title>Thousands of microbial genomes shed light on interconnected biogeochemical processes in an aquifer system.</title>
        <authorList>
            <person name="Anantharaman K."/>
            <person name="Brown C.T."/>
            <person name="Hug L.A."/>
            <person name="Sharon I."/>
            <person name="Castelle C.J."/>
            <person name="Probst A.J."/>
            <person name="Thomas B.C."/>
            <person name="Singh A."/>
            <person name="Wilkins M.J."/>
            <person name="Karaoz U."/>
            <person name="Brodie E.L."/>
            <person name="Williams K.H."/>
            <person name="Hubbard S.S."/>
            <person name="Banfield J.F."/>
        </authorList>
    </citation>
    <scope>NUCLEOTIDE SEQUENCE [LARGE SCALE GENOMIC DNA]</scope>
</reference>
<comment type="caution">
    <text evidence="10">The sequence shown here is derived from an EMBL/GenBank/DDBJ whole genome shotgun (WGS) entry which is preliminary data.</text>
</comment>
<accession>A0A1F8GVY3</accession>
<dbReference type="GO" id="GO:0015450">
    <property type="term" value="F:protein-transporting ATPase activity"/>
    <property type="evidence" value="ECO:0007669"/>
    <property type="project" value="UniProtKB-UniRule"/>
</dbReference>
<dbReference type="GO" id="GO:0005886">
    <property type="term" value="C:plasma membrane"/>
    <property type="evidence" value="ECO:0007669"/>
    <property type="project" value="UniProtKB-SubCell"/>
</dbReference>
<comment type="caution">
    <text evidence="9">Lacks conserved residue(s) required for the propagation of feature annotation.</text>
</comment>
<evidence type="ECO:0000256" key="3">
    <source>
        <dbReference type="ARBA" id="ARBA00022448"/>
    </source>
</evidence>
<protein>
    <recommendedName>
        <fullName evidence="9">Protein-export membrane protein SecG</fullName>
    </recommendedName>
</protein>
<keyword evidence="6 9" id="KW-1133">Transmembrane helix</keyword>
<evidence type="ECO:0000313" key="10">
    <source>
        <dbReference type="EMBL" id="OGN28816.1"/>
    </source>
</evidence>
<evidence type="ECO:0000256" key="7">
    <source>
        <dbReference type="ARBA" id="ARBA00023010"/>
    </source>
</evidence>
<dbReference type="GO" id="GO:0009306">
    <property type="term" value="P:protein secretion"/>
    <property type="evidence" value="ECO:0007669"/>
    <property type="project" value="UniProtKB-UniRule"/>
</dbReference>
<keyword evidence="7 9" id="KW-0811">Translocation</keyword>
<keyword evidence="9" id="KW-1003">Cell membrane</keyword>
<proteinExistence type="inferred from homology"/>